<organism evidence="1 2">
    <name type="scientific">Microbotryum intermedium</name>
    <dbReference type="NCBI Taxonomy" id="269621"/>
    <lineage>
        <taxon>Eukaryota</taxon>
        <taxon>Fungi</taxon>
        <taxon>Dikarya</taxon>
        <taxon>Basidiomycota</taxon>
        <taxon>Pucciniomycotina</taxon>
        <taxon>Microbotryomycetes</taxon>
        <taxon>Microbotryales</taxon>
        <taxon>Microbotryaceae</taxon>
        <taxon>Microbotryum</taxon>
    </lineage>
</organism>
<evidence type="ECO:0000313" key="2">
    <source>
        <dbReference type="Proteomes" id="UP000198372"/>
    </source>
</evidence>
<dbReference type="EMBL" id="FMSP01000003">
    <property type="protein sequence ID" value="SCV68218.1"/>
    <property type="molecule type" value="Genomic_DNA"/>
</dbReference>
<dbReference type="Proteomes" id="UP000198372">
    <property type="component" value="Unassembled WGS sequence"/>
</dbReference>
<protein>
    <submittedName>
        <fullName evidence="1">BQ2448_339 protein</fullName>
    </submittedName>
</protein>
<keyword evidence="2" id="KW-1185">Reference proteome</keyword>
<dbReference type="OrthoDB" id="3033917at2759"/>
<reference evidence="2" key="1">
    <citation type="submission" date="2016-09" db="EMBL/GenBank/DDBJ databases">
        <authorList>
            <person name="Jeantristanb JTB J.-T."/>
            <person name="Ricardo R."/>
        </authorList>
    </citation>
    <scope>NUCLEOTIDE SEQUENCE [LARGE SCALE GENOMIC DNA]</scope>
</reference>
<evidence type="ECO:0000313" key="1">
    <source>
        <dbReference type="EMBL" id="SCV68218.1"/>
    </source>
</evidence>
<accession>A0A238FAR5</accession>
<dbReference type="AlphaFoldDB" id="A0A238FAR5"/>
<sequence length="204" mass="23460">MKYRFICHSLFSSIVSLSETFEFADRTTLVLRIDELFLKGVDEFVERDRRGVGSSRFHIEFAHDFRHNALGHEIIRTFLREVQDVREREARIGVQSVVRFGSHSKAIYQARQLTAIRQDELAPRNAEHLHYVKSPNVSVANPMPFLQCDAYGWGFSLCNLWRELVNGQTGFSSKGTQRPPTKLHSMDVPSGPLQTLAVNFQAHW</sequence>
<gene>
    <name evidence="1" type="ORF">BQ2448_339</name>
</gene>
<name>A0A238FAR5_9BASI</name>
<proteinExistence type="predicted"/>